<keyword evidence="4" id="KW-0732">Signal</keyword>
<proteinExistence type="predicted"/>
<evidence type="ECO:0000256" key="1">
    <source>
        <dbReference type="ARBA" id="ARBA00004442"/>
    </source>
</evidence>
<dbReference type="Proteomes" id="UP001409585">
    <property type="component" value="Unassembled WGS sequence"/>
</dbReference>
<reference evidence="7" key="1">
    <citation type="journal article" date="2019" name="Int. J. Syst. Evol. Microbiol.">
        <title>The Global Catalogue of Microorganisms (GCM) 10K type strain sequencing project: providing services to taxonomists for standard genome sequencing and annotation.</title>
        <authorList>
            <consortium name="The Broad Institute Genomics Platform"/>
            <consortium name="The Broad Institute Genome Sequencing Center for Infectious Disease"/>
            <person name="Wu L."/>
            <person name="Ma J."/>
        </authorList>
    </citation>
    <scope>NUCLEOTIDE SEQUENCE [LARGE SCALE GENOMIC DNA]</scope>
    <source>
        <strain evidence="7">JCM 19134</strain>
    </source>
</reference>
<dbReference type="Gene3D" id="2.40.170.20">
    <property type="entry name" value="TonB-dependent receptor, beta-barrel domain"/>
    <property type="match status" value="1"/>
</dbReference>
<organism evidence="6 7">
    <name type="scientific">Halioxenophilus aromaticivorans</name>
    <dbReference type="NCBI Taxonomy" id="1306992"/>
    <lineage>
        <taxon>Bacteria</taxon>
        <taxon>Pseudomonadati</taxon>
        <taxon>Pseudomonadota</taxon>
        <taxon>Gammaproteobacteria</taxon>
        <taxon>Alteromonadales</taxon>
        <taxon>Alteromonadaceae</taxon>
        <taxon>Halioxenophilus</taxon>
    </lineage>
</organism>
<comment type="caution">
    <text evidence="6">The sequence shown here is derived from an EMBL/GenBank/DDBJ whole genome shotgun (WGS) entry which is preliminary data.</text>
</comment>
<evidence type="ECO:0000313" key="7">
    <source>
        <dbReference type="Proteomes" id="UP001409585"/>
    </source>
</evidence>
<evidence type="ECO:0000259" key="5">
    <source>
        <dbReference type="Pfam" id="PF25183"/>
    </source>
</evidence>
<protein>
    <submittedName>
        <fullName evidence="6">TonB-dependent receptor</fullName>
    </submittedName>
</protein>
<dbReference type="GO" id="GO:0009279">
    <property type="term" value="C:cell outer membrane"/>
    <property type="evidence" value="ECO:0007669"/>
    <property type="project" value="UniProtKB-SubCell"/>
</dbReference>
<evidence type="ECO:0000256" key="2">
    <source>
        <dbReference type="ARBA" id="ARBA00023136"/>
    </source>
</evidence>
<dbReference type="SUPFAM" id="SSF49452">
    <property type="entry name" value="Starch-binding domain-like"/>
    <property type="match status" value="1"/>
</dbReference>
<feature type="chain" id="PRO_5043932319" evidence="4">
    <location>
        <begin position="25"/>
        <end position="1034"/>
    </location>
</feature>
<feature type="domain" description="TonB-dependent transporter Oar-like beta-barrel" evidence="5">
    <location>
        <begin position="235"/>
        <end position="861"/>
    </location>
</feature>
<dbReference type="Pfam" id="PF25183">
    <property type="entry name" value="OMP_b-brl_4"/>
    <property type="match status" value="1"/>
</dbReference>
<dbReference type="InterPro" id="IPR036942">
    <property type="entry name" value="Beta-barrel_TonB_sf"/>
</dbReference>
<evidence type="ECO:0000313" key="6">
    <source>
        <dbReference type="EMBL" id="GAA4941710.1"/>
    </source>
</evidence>
<keyword evidence="7" id="KW-1185">Reference proteome</keyword>
<sequence>MKPFLKQRLAAAVILAATAGGVSAQETTSAIRGKVLTPGGSPMANAEVLVIDTRTGSQRAYNTNASGSFFAPNLAVGGPYRVVIDGKETMVESISLGDVYNLTVGGSQSSMEEVTVVADAGALNSMAVGPSASFGQYELDTAVTISRDLTEMIAVDPRINLDPGGGINCAGKHPRFNSTTLDGVSQNDRFGLNSNGYSTATGMPFPLAAIGQVSVELAPFDVNYGGFSACTINAVTKTGSNEFHGGVFYQYTDDSLRGDSLDFGGGDFNQYDSDDYDEYRRGFDLGGYIIPDKLFFYVAYEESQEPEFIAQGVAGTNNGEVRDWLSQDDFDRISNIAQTVYNYTPGGMPGNGVQEEEKYSARLDWNITDLQTLTLIYNKYEGFENRASDSDDNEFEFANHFYTKGAESETLTAKWAAQWTDTFSTEVFYSQNEMNDSQVNVADVGFAEMQISIGDNTVYMGTDDSRQSNALDTEADYFKLNAQYLAGDHVLTFGYEQEALSVFNLFVQHSDGGEIRFDSIDDFEAGLAARYYYGSGGGTNNSDDAAASYENTLHTFYVQDEWYIADANLTLVYGLRYEKFTSDDAPNYNPAWEDEFGFSNANGIDGVDLLMPRFGFTWDASDTTTFRGGIGLFSGGNPNVWLSNAWSNDGFTNVQIREDDVSLFTSPLANGGRPGYAPLQSLYDTVAATTANDATVSRTAVIDPDYEQPGEWKISLGTTHEFGNGVIMDLDLIYSRLENAAYYQDISQTIVGYTTTGTPIYDFSGDVADVHMLTNSSYDAEGFIASIGLTKAFENGLTISAGYALVESEDISPMTSSTAGSNFESTALRDVNNPRPGTSNYEVPHRFSMNLNYSKEFIPGLETNITLTAVRAQGQGGNFVMDGQSLEGDGFFGRHLLYVPTGADDPNVVFADTFDQDAFFSWADKNGLGSGYVGRNEVNSNWSTKINLAVRQEIPSFSDDTHASVYLLVNNLGNLLNDRWGHQYDAQFFSQEVVDVEVNDAGQYVFTNFKGGNVDSLEDNLSLWEAQIGIDFRF</sequence>
<dbReference type="AlphaFoldDB" id="A0AAV3U1S1"/>
<gene>
    <name evidence="6" type="ORF">GCM10025791_20230</name>
</gene>
<keyword evidence="3" id="KW-0998">Cell outer membrane</keyword>
<evidence type="ECO:0000256" key="4">
    <source>
        <dbReference type="SAM" id="SignalP"/>
    </source>
</evidence>
<keyword evidence="2" id="KW-0472">Membrane</keyword>
<feature type="signal peptide" evidence="4">
    <location>
        <begin position="1"/>
        <end position="24"/>
    </location>
</feature>
<keyword evidence="6" id="KW-0675">Receptor</keyword>
<dbReference type="GO" id="GO:0030246">
    <property type="term" value="F:carbohydrate binding"/>
    <property type="evidence" value="ECO:0007669"/>
    <property type="project" value="InterPro"/>
</dbReference>
<dbReference type="RefSeq" id="WP_345421084.1">
    <property type="nucleotide sequence ID" value="NZ_AP031496.1"/>
</dbReference>
<evidence type="ECO:0000256" key="3">
    <source>
        <dbReference type="ARBA" id="ARBA00023237"/>
    </source>
</evidence>
<dbReference type="Pfam" id="PF13620">
    <property type="entry name" value="CarboxypepD_reg"/>
    <property type="match status" value="1"/>
</dbReference>
<dbReference type="EMBL" id="BAABLX010000012">
    <property type="protein sequence ID" value="GAA4941710.1"/>
    <property type="molecule type" value="Genomic_DNA"/>
</dbReference>
<dbReference type="InterPro" id="IPR057601">
    <property type="entry name" value="Oar-like_b-barrel"/>
</dbReference>
<accession>A0AAV3U1S1</accession>
<name>A0AAV3U1S1_9ALTE</name>
<dbReference type="InterPro" id="IPR013784">
    <property type="entry name" value="Carb-bd-like_fold"/>
</dbReference>
<dbReference type="SUPFAM" id="SSF56935">
    <property type="entry name" value="Porins"/>
    <property type="match status" value="1"/>
</dbReference>
<comment type="subcellular location">
    <subcellularLocation>
        <location evidence="1">Cell outer membrane</location>
    </subcellularLocation>
</comment>